<accession>A0A292Q638</accession>
<evidence type="ECO:0000256" key="1">
    <source>
        <dbReference type="ARBA" id="ARBA00023604"/>
    </source>
</evidence>
<reference evidence="2" key="1">
    <citation type="submission" date="2015-10" db="EMBL/GenBank/DDBJ databases">
        <authorList>
            <person name="Regsiter A."/>
            <person name="william w."/>
        </authorList>
    </citation>
    <scope>NUCLEOTIDE SEQUENCE</scope>
    <source>
        <strain evidence="2">Montdore</strain>
    </source>
</reference>
<organism evidence="2 3">
    <name type="scientific">Tuber aestivum</name>
    <name type="common">summer truffle</name>
    <dbReference type="NCBI Taxonomy" id="59557"/>
    <lineage>
        <taxon>Eukaryota</taxon>
        <taxon>Fungi</taxon>
        <taxon>Dikarya</taxon>
        <taxon>Ascomycota</taxon>
        <taxon>Pezizomycotina</taxon>
        <taxon>Pezizomycetes</taxon>
        <taxon>Pezizales</taxon>
        <taxon>Tuberaceae</taxon>
        <taxon>Tuber</taxon>
    </lineage>
</organism>
<dbReference type="GO" id="GO:0016491">
    <property type="term" value="F:oxidoreductase activity"/>
    <property type="evidence" value="ECO:0007669"/>
    <property type="project" value="InterPro"/>
</dbReference>
<name>A0A292Q638_9PEZI</name>
<keyword evidence="3" id="KW-1185">Reference proteome</keyword>
<sequence length="114" mass="13455">SIWRPLVDFVEDIPLAVCDTRTVKPSDLVSSVHVSCDYVRRNYLVKYSSDFQFYYLSRMMKEEICAFMVFDSSGAGENRIRTPPHSAFWHREKWRSYKHARESIEVRMLVLSAL</sequence>
<dbReference type="AlphaFoldDB" id="A0A292Q638"/>
<dbReference type="InterPro" id="IPR044053">
    <property type="entry name" value="AsaB-like"/>
</dbReference>
<dbReference type="PANTHER" id="PTHR34598">
    <property type="entry name" value="BLL6449 PROTEIN"/>
    <property type="match status" value="1"/>
</dbReference>
<dbReference type="PANTHER" id="PTHR34598:SF3">
    <property type="entry name" value="OXIDOREDUCTASE AN1597"/>
    <property type="match status" value="1"/>
</dbReference>
<feature type="non-terminal residue" evidence="2">
    <location>
        <position position="1"/>
    </location>
</feature>
<protein>
    <submittedName>
        <fullName evidence="2">Uncharacterized protein</fullName>
    </submittedName>
</protein>
<comment type="similarity">
    <text evidence="1">Belongs to the asaB hydroxylase/desaturase family.</text>
</comment>
<dbReference type="EMBL" id="LN890948">
    <property type="protein sequence ID" value="CUS15256.1"/>
    <property type="molecule type" value="Genomic_DNA"/>
</dbReference>
<evidence type="ECO:0000313" key="3">
    <source>
        <dbReference type="Proteomes" id="UP001412239"/>
    </source>
</evidence>
<dbReference type="Proteomes" id="UP001412239">
    <property type="component" value="Unassembled WGS sequence"/>
</dbReference>
<proteinExistence type="inferred from homology"/>
<dbReference type="NCBIfam" id="NF041278">
    <property type="entry name" value="CmcJ_NvfI_EfuI"/>
    <property type="match status" value="1"/>
</dbReference>
<gene>
    <name evidence="2" type="ORF">GSTUAT00000513001</name>
</gene>
<feature type="non-terminal residue" evidence="2">
    <location>
        <position position="114"/>
    </location>
</feature>
<evidence type="ECO:0000313" key="2">
    <source>
        <dbReference type="EMBL" id="CUS15256.1"/>
    </source>
</evidence>